<feature type="compositionally biased region" description="Basic and acidic residues" evidence="1">
    <location>
        <begin position="33"/>
        <end position="43"/>
    </location>
</feature>
<keyword evidence="4" id="KW-1185">Reference proteome</keyword>
<keyword evidence="2" id="KW-0732">Signal</keyword>
<comment type="caution">
    <text evidence="3">The sequence shown here is derived from an EMBL/GenBank/DDBJ whole genome shotgun (WGS) entry which is preliminary data.</text>
</comment>
<feature type="chain" id="PRO_5015613737" description="CHRD domain-containing protein" evidence="2">
    <location>
        <begin position="19"/>
        <end position="200"/>
    </location>
</feature>
<dbReference type="PROSITE" id="PS51257">
    <property type="entry name" value="PROKAR_LIPOPROTEIN"/>
    <property type="match status" value="1"/>
</dbReference>
<dbReference type="RefSeq" id="WP_109351572.1">
    <property type="nucleotide sequence ID" value="NZ_QFRI01000001.1"/>
</dbReference>
<organism evidence="3 4">
    <name type="scientific">Algibacter marinivivus</name>
    <dbReference type="NCBI Taxonomy" id="2100723"/>
    <lineage>
        <taxon>Bacteria</taxon>
        <taxon>Pseudomonadati</taxon>
        <taxon>Bacteroidota</taxon>
        <taxon>Flavobacteriia</taxon>
        <taxon>Flavobacteriales</taxon>
        <taxon>Flavobacteriaceae</taxon>
        <taxon>Algibacter</taxon>
    </lineage>
</organism>
<dbReference type="OrthoDB" id="1434951at2"/>
<reference evidence="4" key="1">
    <citation type="submission" date="2018-05" db="EMBL/GenBank/DDBJ databases">
        <title>Algibacter marinivivus sp. nov., isolated from sample around a algae.</title>
        <authorList>
            <person name="Lu D."/>
        </authorList>
    </citation>
    <scope>NUCLEOTIDE SEQUENCE [LARGE SCALE GENOMIC DNA]</scope>
    <source>
        <strain evidence="4">ZY111</strain>
    </source>
</reference>
<feature type="region of interest" description="Disordered" evidence="1">
    <location>
        <begin position="31"/>
        <end position="57"/>
    </location>
</feature>
<proteinExistence type="predicted"/>
<feature type="signal peptide" evidence="2">
    <location>
        <begin position="1"/>
        <end position="18"/>
    </location>
</feature>
<dbReference type="EMBL" id="QFRI01000001">
    <property type="protein sequence ID" value="PWH83562.1"/>
    <property type="molecule type" value="Genomic_DNA"/>
</dbReference>
<evidence type="ECO:0000256" key="1">
    <source>
        <dbReference type="SAM" id="MobiDB-lite"/>
    </source>
</evidence>
<evidence type="ECO:0000313" key="3">
    <source>
        <dbReference type="EMBL" id="PWH83562.1"/>
    </source>
</evidence>
<reference evidence="3 4" key="2">
    <citation type="submission" date="2018-05" db="EMBL/GenBank/DDBJ databases">
        <title>Algibacter marinivivus sp. nov., isolated from sample around a algae.</title>
        <authorList>
            <person name="Zhong X."/>
        </authorList>
    </citation>
    <scope>NUCLEOTIDE SEQUENCE [LARGE SCALE GENOMIC DNA]</scope>
    <source>
        <strain evidence="3 4">ZY111</strain>
    </source>
</reference>
<evidence type="ECO:0000313" key="4">
    <source>
        <dbReference type="Proteomes" id="UP000245375"/>
    </source>
</evidence>
<sequence>MKRIAKVYLLCLSILVFGCNIESVEQSKNQISAKEESPQKEQNFELEESSNSTNTSSDEHCYSVSLIAGQHYDIGNVTVDIDGNILTITYVTNGDWVLNATHLHITNCEEDGFPTTGANNPKIGHFDYSGEHDNGTTEVIYTIDIGDITGELCFAAHAEVDGPSEETAWAEGEDFGGNSWAMYFTADLTDCDGGGTPPPF</sequence>
<accession>A0A2U2X732</accession>
<gene>
    <name evidence="3" type="ORF">DIS18_03130</name>
</gene>
<evidence type="ECO:0000256" key="2">
    <source>
        <dbReference type="SAM" id="SignalP"/>
    </source>
</evidence>
<reference evidence="4" key="3">
    <citation type="submission" date="2018-05" db="EMBL/GenBank/DDBJ databases">
        <authorList>
            <person name="Lu D."/>
        </authorList>
    </citation>
    <scope>NUCLEOTIDE SEQUENCE [LARGE SCALE GENOMIC DNA]</scope>
    <source>
        <strain evidence="4">ZY111</strain>
    </source>
</reference>
<dbReference type="AlphaFoldDB" id="A0A2U2X732"/>
<name>A0A2U2X732_9FLAO</name>
<dbReference type="Proteomes" id="UP000245375">
    <property type="component" value="Unassembled WGS sequence"/>
</dbReference>
<evidence type="ECO:0008006" key="5">
    <source>
        <dbReference type="Google" id="ProtNLM"/>
    </source>
</evidence>
<protein>
    <recommendedName>
        <fullName evidence="5">CHRD domain-containing protein</fullName>
    </recommendedName>
</protein>